<evidence type="ECO:0000313" key="3">
    <source>
        <dbReference type="EMBL" id="KAK9799368.1"/>
    </source>
</evidence>
<organism evidence="3 4">
    <name type="scientific">Symbiochloris irregularis</name>
    <dbReference type="NCBI Taxonomy" id="706552"/>
    <lineage>
        <taxon>Eukaryota</taxon>
        <taxon>Viridiplantae</taxon>
        <taxon>Chlorophyta</taxon>
        <taxon>core chlorophytes</taxon>
        <taxon>Trebouxiophyceae</taxon>
        <taxon>Trebouxiales</taxon>
        <taxon>Trebouxiaceae</taxon>
        <taxon>Symbiochloris</taxon>
    </lineage>
</organism>
<dbReference type="EMBL" id="JALJOQ010000090">
    <property type="protein sequence ID" value="KAK9799368.1"/>
    <property type="molecule type" value="Genomic_DNA"/>
</dbReference>
<sequence length="264" mass="27664">MTQEVTQQQQSLSRKATSLAWKTEQTLTLLLAVSVGTVLGLLIGLFRAVKSLAPHFRSRDGIRRLYYGDPSLAGRFQRGYLKESYTSATLKPHGASPTLSSTAVGQTAVPSLVNGEASGHTEKTNGLLRLDDPVSGTANGGYGSSYEDDLTPKSTTTIASSTAKREESSATHSSLPTGTTTPKSAGGEITPALDTEGDDDSETETEGETGSEYTATSSTPGTPRSTIVAPPTDGKKKKKTGRKIKKVFSKVADVFTPSSSSAKA</sequence>
<keyword evidence="2" id="KW-0472">Membrane</keyword>
<evidence type="ECO:0000313" key="4">
    <source>
        <dbReference type="Proteomes" id="UP001465755"/>
    </source>
</evidence>
<comment type="caution">
    <text evidence="3">The sequence shown here is derived from an EMBL/GenBank/DDBJ whole genome shotgun (WGS) entry which is preliminary data.</text>
</comment>
<feature type="region of interest" description="Disordered" evidence="1">
    <location>
        <begin position="114"/>
        <end position="242"/>
    </location>
</feature>
<proteinExistence type="predicted"/>
<name>A0AAW1NUB4_9CHLO</name>
<gene>
    <name evidence="3" type="ORF">WJX73_003063</name>
</gene>
<keyword evidence="4" id="KW-1185">Reference proteome</keyword>
<feature type="compositionally biased region" description="Low complexity" evidence="1">
    <location>
        <begin position="152"/>
        <end position="162"/>
    </location>
</feature>
<feature type="transmembrane region" description="Helical" evidence="2">
    <location>
        <begin position="27"/>
        <end position="49"/>
    </location>
</feature>
<dbReference type="AlphaFoldDB" id="A0AAW1NUB4"/>
<dbReference type="Proteomes" id="UP001465755">
    <property type="component" value="Unassembled WGS sequence"/>
</dbReference>
<feature type="compositionally biased region" description="Acidic residues" evidence="1">
    <location>
        <begin position="195"/>
        <end position="209"/>
    </location>
</feature>
<accession>A0AAW1NUB4</accession>
<evidence type="ECO:0000256" key="2">
    <source>
        <dbReference type="SAM" id="Phobius"/>
    </source>
</evidence>
<feature type="compositionally biased region" description="Polar residues" evidence="1">
    <location>
        <begin position="170"/>
        <end position="183"/>
    </location>
</feature>
<protein>
    <submittedName>
        <fullName evidence="3">Uncharacterized protein</fullName>
    </submittedName>
</protein>
<feature type="compositionally biased region" description="Low complexity" evidence="1">
    <location>
        <begin position="210"/>
        <end position="219"/>
    </location>
</feature>
<keyword evidence="2" id="KW-0812">Transmembrane</keyword>
<reference evidence="3 4" key="1">
    <citation type="journal article" date="2024" name="Nat. Commun.">
        <title>Phylogenomics reveals the evolutionary origins of lichenization in chlorophyte algae.</title>
        <authorList>
            <person name="Puginier C."/>
            <person name="Libourel C."/>
            <person name="Otte J."/>
            <person name="Skaloud P."/>
            <person name="Haon M."/>
            <person name="Grisel S."/>
            <person name="Petersen M."/>
            <person name="Berrin J.G."/>
            <person name="Delaux P.M."/>
            <person name="Dal Grande F."/>
            <person name="Keller J."/>
        </authorList>
    </citation>
    <scope>NUCLEOTIDE SEQUENCE [LARGE SCALE GENOMIC DNA]</scope>
    <source>
        <strain evidence="3 4">SAG 2036</strain>
    </source>
</reference>
<keyword evidence="2" id="KW-1133">Transmembrane helix</keyword>
<evidence type="ECO:0000256" key="1">
    <source>
        <dbReference type="SAM" id="MobiDB-lite"/>
    </source>
</evidence>